<reference evidence="1" key="1">
    <citation type="submission" date="2019-08" db="EMBL/GenBank/DDBJ databases">
        <authorList>
            <person name="Kucharzyk K."/>
            <person name="Murdoch R.W."/>
            <person name="Higgins S."/>
            <person name="Loffler F."/>
        </authorList>
    </citation>
    <scope>NUCLEOTIDE SEQUENCE</scope>
</reference>
<sequence>MLLKLTVVASDTWIFVTDTVGVSSSPDDPPPDEVGVCVPEPVELLLTVEPPVISVPPPPVTPVTPVPTVIWVFGVSTFVLFAPDCASTFVTVPEPLIWVFSPDVVTVPTEEPLLTTMFVFAPLTLTVPMVAPLVVSVIPGAATSILPTVPSTITSSEPSST</sequence>
<dbReference type="AlphaFoldDB" id="A0A645FT55"/>
<proteinExistence type="predicted"/>
<name>A0A645FT55_9ZZZZ</name>
<accession>A0A645FT55</accession>
<evidence type="ECO:0000313" key="1">
    <source>
        <dbReference type="EMBL" id="MPN16629.1"/>
    </source>
</evidence>
<dbReference type="EMBL" id="VSSQ01063622">
    <property type="protein sequence ID" value="MPN16629.1"/>
    <property type="molecule type" value="Genomic_DNA"/>
</dbReference>
<organism evidence="1">
    <name type="scientific">bioreactor metagenome</name>
    <dbReference type="NCBI Taxonomy" id="1076179"/>
    <lineage>
        <taxon>unclassified sequences</taxon>
        <taxon>metagenomes</taxon>
        <taxon>ecological metagenomes</taxon>
    </lineage>
</organism>
<comment type="caution">
    <text evidence="1">The sequence shown here is derived from an EMBL/GenBank/DDBJ whole genome shotgun (WGS) entry which is preliminary data.</text>
</comment>
<gene>
    <name evidence="1" type="ORF">SDC9_163974</name>
</gene>
<protein>
    <submittedName>
        <fullName evidence="1">Uncharacterized protein</fullName>
    </submittedName>
</protein>